<accession>A0A5B7DII4</accession>
<feature type="region of interest" description="Disordered" evidence="1">
    <location>
        <begin position="1"/>
        <end position="38"/>
    </location>
</feature>
<evidence type="ECO:0000313" key="2">
    <source>
        <dbReference type="EMBL" id="MPC21210.1"/>
    </source>
</evidence>
<comment type="caution">
    <text evidence="2">The sequence shown here is derived from an EMBL/GenBank/DDBJ whole genome shotgun (WGS) entry which is preliminary data.</text>
</comment>
<organism evidence="2 3">
    <name type="scientific">Portunus trituberculatus</name>
    <name type="common">Swimming crab</name>
    <name type="synonym">Neptunus trituberculatus</name>
    <dbReference type="NCBI Taxonomy" id="210409"/>
    <lineage>
        <taxon>Eukaryota</taxon>
        <taxon>Metazoa</taxon>
        <taxon>Ecdysozoa</taxon>
        <taxon>Arthropoda</taxon>
        <taxon>Crustacea</taxon>
        <taxon>Multicrustacea</taxon>
        <taxon>Malacostraca</taxon>
        <taxon>Eumalacostraca</taxon>
        <taxon>Eucarida</taxon>
        <taxon>Decapoda</taxon>
        <taxon>Pleocyemata</taxon>
        <taxon>Brachyura</taxon>
        <taxon>Eubrachyura</taxon>
        <taxon>Portunoidea</taxon>
        <taxon>Portunidae</taxon>
        <taxon>Portuninae</taxon>
        <taxon>Portunus</taxon>
    </lineage>
</organism>
<evidence type="ECO:0000256" key="1">
    <source>
        <dbReference type="SAM" id="MobiDB-lite"/>
    </source>
</evidence>
<protein>
    <submittedName>
        <fullName evidence="2">Uncharacterized protein</fullName>
    </submittedName>
</protein>
<keyword evidence="3" id="KW-1185">Reference proteome</keyword>
<dbReference type="EMBL" id="VSRR010000953">
    <property type="protein sequence ID" value="MPC21210.1"/>
    <property type="molecule type" value="Genomic_DNA"/>
</dbReference>
<sequence length="87" mass="9719">MLRRETEGASTEVNSSRRDSPPTVQLPPAHDSLPHTPTHTHTYLGLTLVSFRTLVSTRWTVTHVLRVTNLPKGSMTSILYSSTRCCE</sequence>
<dbReference type="Proteomes" id="UP000324222">
    <property type="component" value="Unassembled WGS sequence"/>
</dbReference>
<reference evidence="2 3" key="1">
    <citation type="submission" date="2019-05" db="EMBL/GenBank/DDBJ databases">
        <title>Another draft genome of Portunus trituberculatus and its Hox gene families provides insights of decapod evolution.</title>
        <authorList>
            <person name="Jeong J.-H."/>
            <person name="Song I."/>
            <person name="Kim S."/>
            <person name="Choi T."/>
            <person name="Kim D."/>
            <person name="Ryu S."/>
            <person name="Kim W."/>
        </authorList>
    </citation>
    <scope>NUCLEOTIDE SEQUENCE [LARGE SCALE GENOMIC DNA]</scope>
    <source>
        <tissue evidence="2">Muscle</tissue>
    </source>
</reference>
<dbReference type="AlphaFoldDB" id="A0A5B7DII4"/>
<proteinExistence type="predicted"/>
<evidence type="ECO:0000313" key="3">
    <source>
        <dbReference type="Proteomes" id="UP000324222"/>
    </source>
</evidence>
<gene>
    <name evidence="2" type="ORF">E2C01_014187</name>
</gene>
<name>A0A5B7DII4_PORTR</name>